<gene>
    <name evidence="1" type="ORF">JHW45_10540</name>
</gene>
<dbReference type="RefSeq" id="WP_272857668.1">
    <property type="nucleotide sequence ID" value="NZ_CP067134.1"/>
</dbReference>
<organism evidence="1 2">
    <name type="scientific">Paracoccus stylophorae</name>
    <dbReference type="NCBI Taxonomy" id="659350"/>
    <lineage>
        <taxon>Bacteria</taxon>
        <taxon>Pseudomonadati</taxon>
        <taxon>Pseudomonadota</taxon>
        <taxon>Alphaproteobacteria</taxon>
        <taxon>Rhodobacterales</taxon>
        <taxon>Paracoccaceae</taxon>
        <taxon>Paracoccus</taxon>
    </lineage>
</organism>
<dbReference type="EMBL" id="CP067134">
    <property type="protein sequence ID" value="WCR09554.1"/>
    <property type="molecule type" value="Genomic_DNA"/>
</dbReference>
<dbReference type="Proteomes" id="UP001218412">
    <property type="component" value="Chromosome"/>
</dbReference>
<reference evidence="1 2" key="1">
    <citation type="submission" date="2021-01" db="EMBL/GenBank/DDBJ databases">
        <title>Biogeographic distribution of Paracoccus.</title>
        <authorList>
            <person name="Hollensteiner J."/>
            <person name="Leineberger J."/>
            <person name="Brinkhoff T."/>
            <person name="Daniel R."/>
        </authorList>
    </citation>
    <scope>NUCLEOTIDE SEQUENCE [LARGE SCALE GENOMIC DNA]</scope>
    <source>
        <strain evidence="1 2">LMG25392</strain>
    </source>
</reference>
<proteinExistence type="predicted"/>
<name>A0ABY7SRA4_9RHOB</name>
<accession>A0ABY7SRA4</accession>
<protein>
    <submittedName>
        <fullName evidence="1">Uncharacterized protein</fullName>
    </submittedName>
</protein>
<sequence length="71" mass="7498">MKYDPHRLALGRTVVSVDVTRLMTSSAGHVQTGGRIVAGCRCGGAEGGTFSKPDFECRKTGSRIAEMALKA</sequence>
<evidence type="ECO:0000313" key="2">
    <source>
        <dbReference type="Proteomes" id="UP001218412"/>
    </source>
</evidence>
<keyword evidence="2" id="KW-1185">Reference proteome</keyword>
<evidence type="ECO:0000313" key="1">
    <source>
        <dbReference type="EMBL" id="WCR09554.1"/>
    </source>
</evidence>